<dbReference type="EMBL" id="JAAFYZ010000253">
    <property type="protein sequence ID" value="MBS2553422.1"/>
    <property type="molecule type" value="Genomic_DNA"/>
</dbReference>
<feature type="domain" description="Methyltransferase" evidence="2">
    <location>
        <begin position="58"/>
        <end position="151"/>
    </location>
</feature>
<feature type="compositionally biased region" description="Basic and acidic residues" evidence="1">
    <location>
        <begin position="26"/>
        <end position="37"/>
    </location>
</feature>
<dbReference type="InterPro" id="IPR041698">
    <property type="entry name" value="Methyltransf_25"/>
</dbReference>
<reference evidence="3 4" key="1">
    <citation type="submission" date="2020-02" db="EMBL/GenBank/DDBJ databases">
        <title>Acidophilic actinobacteria isolated from forest soil.</title>
        <authorList>
            <person name="Golinska P."/>
        </authorList>
    </citation>
    <scope>NUCLEOTIDE SEQUENCE [LARGE SCALE GENOMIC DNA]</scope>
    <source>
        <strain evidence="3 4">NL8</strain>
    </source>
</reference>
<dbReference type="InterPro" id="IPR029063">
    <property type="entry name" value="SAM-dependent_MTases_sf"/>
</dbReference>
<comment type="caution">
    <text evidence="3">The sequence shown here is derived from an EMBL/GenBank/DDBJ whole genome shotgun (WGS) entry which is preliminary data.</text>
</comment>
<dbReference type="Pfam" id="PF13649">
    <property type="entry name" value="Methyltransf_25"/>
    <property type="match status" value="1"/>
</dbReference>
<dbReference type="Proteomes" id="UP000730482">
    <property type="component" value="Unassembled WGS sequence"/>
</dbReference>
<evidence type="ECO:0000256" key="1">
    <source>
        <dbReference type="SAM" id="MobiDB-lite"/>
    </source>
</evidence>
<keyword evidence="3" id="KW-0808">Transferase</keyword>
<keyword evidence="3" id="KW-0489">Methyltransferase</keyword>
<evidence type="ECO:0000313" key="3">
    <source>
        <dbReference type="EMBL" id="MBS2553422.1"/>
    </source>
</evidence>
<evidence type="ECO:0000259" key="2">
    <source>
        <dbReference type="Pfam" id="PF13649"/>
    </source>
</evidence>
<dbReference type="RefSeq" id="WP_212019945.1">
    <property type="nucleotide sequence ID" value="NZ_JAAFYZ010000253.1"/>
</dbReference>
<feature type="region of interest" description="Disordered" evidence="1">
    <location>
        <begin position="23"/>
        <end position="45"/>
    </location>
</feature>
<accession>A0ABS5L4Y3</accession>
<evidence type="ECO:0000313" key="4">
    <source>
        <dbReference type="Proteomes" id="UP000730482"/>
    </source>
</evidence>
<dbReference type="Gene3D" id="3.40.50.150">
    <property type="entry name" value="Vaccinia Virus protein VP39"/>
    <property type="match status" value="1"/>
</dbReference>
<dbReference type="CDD" id="cd02440">
    <property type="entry name" value="AdoMet_MTases"/>
    <property type="match status" value="1"/>
</dbReference>
<protein>
    <submittedName>
        <fullName evidence="3">Class I SAM-dependent methyltransferase</fullName>
    </submittedName>
</protein>
<proteinExistence type="predicted"/>
<dbReference type="GO" id="GO:0008168">
    <property type="term" value="F:methyltransferase activity"/>
    <property type="evidence" value="ECO:0007669"/>
    <property type="project" value="UniProtKB-KW"/>
</dbReference>
<organism evidence="3 4">
    <name type="scientific">Catenulispora pinistramenti</name>
    <dbReference type="NCBI Taxonomy" id="2705254"/>
    <lineage>
        <taxon>Bacteria</taxon>
        <taxon>Bacillati</taxon>
        <taxon>Actinomycetota</taxon>
        <taxon>Actinomycetes</taxon>
        <taxon>Catenulisporales</taxon>
        <taxon>Catenulisporaceae</taxon>
        <taxon>Catenulispora</taxon>
    </lineage>
</organism>
<sequence length="232" mass="24935">MSVVVTDPNAAAWQAHSLQRLNAEGPEPREIPNRMEWTRTPGQGPRAELLGHVDGRMVIELGCGAGHNIAHLVAMHGAIGTGLDVAWGQVQRARRNYGHLRGLLFTITDACTSLEYARRPFDVCYSVFGVVGLVPPLELFSLVAENLAPRGVLAFAVIHPDLAGQTPDAGDTPQPDSLQLPDGKQARILRYVPSRDGWLGLVEKTGLTVTDVLDIADSEGAPETLIVTARKA</sequence>
<keyword evidence="4" id="KW-1185">Reference proteome</keyword>
<name>A0ABS5L4Y3_9ACTN</name>
<gene>
    <name evidence="3" type="ORF">KGQ19_41870</name>
</gene>
<dbReference type="GO" id="GO:0032259">
    <property type="term" value="P:methylation"/>
    <property type="evidence" value="ECO:0007669"/>
    <property type="project" value="UniProtKB-KW"/>
</dbReference>
<dbReference type="SUPFAM" id="SSF53335">
    <property type="entry name" value="S-adenosyl-L-methionine-dependent methyltransferases"/>
    <property type="match status" value="1"/>
</dbReference>